<dbReference type="STRING" id="482461.SAMN05216244_3089"/>
<keyword evidence="7" id="KW-1185">Reference proteome</keyword>
<reference evidence="7" key="1">
    <citation type="submission" date="2016-10" db="EMBL/GenBank/DDBJ databases">
        <authorList>
            <person name="Varghese N."/>
            <person name="Submissions S."/>
        </authorList>
    </citation>
    <scope>NUCLEOTIDE SEQUENCE [LARGE SCALE GENOMIC DNA]</scope>
    <source>
        <strain evidence="7">CGMCC 1.6199</strain>
    </source>
</reference>
<dbReference type="GO" id="GO:0005524">
    <property type="term" value="F:ATP binding"/>
    <property type="evidence" value="ECO:0007669"/>
    <property type="project" value="UniProtKB-UniRule"/>
</dbReference>
<accession>A0A1G9V152</accession>
<feature type="domain" description="FtsK" evidence="5">
    <location>
        <begin position="219"/>
        <end position="404"/>
    </location>
</feature>
<dbReference type="EMBL" id="FNHF01000004">
    <property type="protein sequence ID" value="SDM65954.1"/>
    <property type="molecule type" value="Genomic_DNA"/>
</dbReference>
<evidence type="ECO:0000259" key="5">
    <source>
        <dbReference type="PROSITE" id="PS50901"/>
    </source>
</evidence>
<dbReference type="InterPro" id="IPR027417">
    <property type="entry name" value="P-loop_NTPase"/>
</dbReference>
<dbReference type="SUPFAM" id="SSF52540">
    <property type="entry name" value="P-loop containing nucleoside triphosphate hydrolases"/>
    <property type="match status" value="1"/>
</dbReference>
<dbReference type="AlphaFoldDB" id="A0A1G9V152"/>
<name>A0A1G9V152_9BACI</name>
<sequence>MIFSMLKKFNNNSEWKEIKYPQRKFGSLKYLLSIFIILLTIFLLILSNAIPSLTFNIPVIHRSISFNWVINLLIVAIWGITIYKSVLVYFNLLKSTKSWIANNLAYMIGTLKLFDEEYFENITNDNKVIREKRIIRVIRIYYKETEKYVFVRIMRDGDRFTNEATKLGENLESSLGMELESTNMTVNYAEYIFIKRKDERIDLNSMVNKVNGSEEIKITGNISYELSKVPHSLIVGGTGSGKSFFILGKIVNYLKLSPQADLRIIDPKKADLSLLRFVTGFENKVATEANQICRILRETVELMERRYADYFNDVSAFGKTYRDFNLPVVIVIFDEFSAFMHSVDKKVAKEALDYVFTIVMKGRQAGVMIEILMQRPSADDLPTNIRAQMGFKTGLGAMDSIGYNMIFDTNSIEYKTVTEKGGGYIQIDGKHTAPVYFETPYIDKDYDFITEIEKLMKNQETIEL</sequence>
<evidence type="ECO:0000313" key="6">
    <source>
        <dbReference type="EMBL" id="SDM65954.1"/>
    </source>
</evidence>
<gene>
    <name evidence="6" type="ORF">SAMN05216244_3089</name>
</gene>
<dbReference type="RefSeq" id="WP_074600173.1">
    <property type="nucleotide sequence ID" value="NZ_FNHF01000004.1"/>
</dbReference>
<proteinExistence type="predicted"/>
<evidence type="ECO:0000256" key="2">
    <source>
        <dbReference type="ARBA" id="ARBA00022840"/>
    </source>
</evidence>
<evidence type="ECO:0000313" key="7">
    <source>
        <dbReference type="Proteomes" id="UP000182347"/>
    </source>
</evidence>
<keyword evidence="4" id="KW-1133">Transmembrane helix</keyword>
<keyword evidence="1 3" id="KW-0547">Nucleotide-binding</keyword>
<dbReference type="Pfam" id="PF01580">
    <property type="entry name" value="FtsK_SpoIIIE"/>
    <property type="match status" value="1"/>
</dbReference>
<dbReference type="PANTHER" id="PTHR22683:SF47">
    <property type="entry name" value="FTSK DOMAIN-CONTAINING PROTEIN YDCQ"/>
    <property type="match status" value="1"/>
</dbReference>
<keyword evidence="4" id="KW-0812">Transmembrane</keyword>
<feature type="transmembrane region" description="Helical" evidence="4">
    <location>
        <begin position="30"/>
        <end position="50"/>
    </location>
</feature>
<keyword evidence="4" id="KW-0472">Membrane</keyword>
<dbReference type="GO" id="GO:0003677">
    <property type="term" value="F:DNA binding"/>
    <property type="evidence" value="ECO:0007669"/>
    <property type="project" value="InterPro"/>
</dbReference>
<evidence type="ECO:0000256" key="1">
    <source>
        <dbReference type="ARBA" id="ARBA00022741"/>
    </source>
</evidence>
<dbReference type="InterPro" id="IPR050206">
    <property type="entry name" value="FtsK/SpoIIIE/SftA"/>
</dbReference>
<keyword evidence="2 3" id="KW-0067">ATP-binding</keyword>
<dbReference type="PANTHER" id="PTHR22683">
    <property type="entry name" value="SPORULATION PROTEIN RELATED"/>
    <property type="match status" value="1"/>
</dbReference>
<protein>
    <submittedName>
        <fullName evidence="6">FtsK/SpoIIIE family protein</fullName>
    </submittedName>
</protein>
<dbReference type="InterPro" id="IPR002543">
    <property type="entry name" value="FtsK_dom"/>
</dbReference>
<dbReference type="PROSITE" id="PS50901">
    <property type="entry name" value="FTSK"/>
    <property type="match status" value="1"/>
</dbReference>
<dbReference type="Gene3D" id="3.40.50.300">
    <property type="entry name" value="P-loop containing nucleotide triphosphate hydrolases"/>
    <property type="match status" value="1"/>
</dbReference>
<feature type="binding site" evidence="3">
    <location>
        <begin position="236"/>
        <end position="243"/>
    </location>
    <ligand>
        <name>ATP</name>
        <dbReference type="ChEBI" id="CHEBI:30616"/>
    </ligand>
</feature>
<feature type="transmembrane region" description="Helical" evidence="4">
    <location>
        <begin position="70"/>
        <end position="90"/>
    </location>
</feature>
<organism evidence="6 7">
    <name type="scientific">Sediminibacillus halophilus</name>
    <dbReference type="NCBI Taxonomy" id="482461"/>
    <lineage>
        <taxon>Bacteria</taxon>
        <taxon>Bacillati</taxon>
        <taxon>Bacillota</taxon>
        <taxon>Bacilli</taxon>
        <taxon>Bacillales</taxon>
        <taxon>Bacillaceae</taxon>
        <taxon>Sediminibacillus</taxon>
    </lineage>
</organism>
<evidence type="ECO:0000256" key="3">
    <source>
        <dbReference type="PROSITE-ProRule" id="PRU00289"/>
    </source>
</evidence>
<evidence type="ECO:0000256" key="4">
    <source>
        <dbReference type="SAM" id="Phobius"/>
    </source>
</evidence>
<dbReference type="Proteomes" id="UP000182347">
    <property type="component" value="Unassembled WGS sequence"/>
</dbReference>